<gene>
    <name evidence="2" type="ORF">CMV30_17010</name>
</gene>
<proteinExistence type="predicted"/>
<protein>
    <submittedName>
        <fullName evidence="2">Uncharacterized protein</fullName>
    </submittedName>
</protein>
<evidence type="ECO:0000313" key="3">
    <source>
        <dbReference type="Proteomes" id="UP000217265"/>
    </source>
</evidence>
<dbReference type="Proteomes" id="UP000217265">
    <property type="component" value="Chromosome"/>
</dbReference>
<organism evidence="2 3">
    <name type="scientific">Nibricoccus aquaticus</name>
    <dbReference type="NCBI Taxonomy" id="2576891"/>
    <lineage>
        <taxon>Bacteria</taxon>
        <taxon>Pseudomonadati</taxon>
        <taxon>Verrucomicrobiota</taxon>
        <taxon>Opitutia</taxon>
        <taxon>Opitutales</taxon>
        <taxon>Opitutaceae</taxon>
        <taxon>Nibricoccus</taxon>
    </lineage>
</organism>
<dbReference type="AlphaFoldDB" id="A0A290QA30"/>
<sequence length="107" mass="11492">MIVRQKMKRPTHLMIGGLVAMGFDASGRSLLTVSHSGRAVFAVETWQRVAHDTALAYPDEGVAIGIGPIEGKQVAVLSRDENKERIEMHSPEGSLHLVGESDGISVS</sequence>
<accession>A0A290QA30</accession>
<reference evidence="2 3" key="1">
    <citation type="submission" date="2017-09" db="EMBL/GenBank/DDBJ databases">
        <title>Complete genome sequence of Verrucomicrobial strain HZ-65, isolated from freshwater.</title>
        <authorList>
            <person name="Choi A."/>
        </authorList>
    </citation>
    <scope>NUCLEOTIDE SEQUENCE [LARGE SCALE GENOMIC DNA]</scope>
    <source>
        <strain evidence="2 3">HZ-65</strain>
    </source>
</reference>
<dbReference type="EMBL" id="CP023344">
    <property type="protein sequence ID" value="ATC65509.1"/>
    <property type="molecule type" value="Genomic_DNA"/>
</dbReference>
<feature type="region of interest" description="Disordered" evidence="1">
    <location>
        <begin position="86"/>
        <end position="107"/>
    </location>
</feature>
<keyword evidence="3" id="KW-1185">Reference proteome</keyword>
<dbReference type="KEGG" id="vbh:CMV30_17010"/>
<name>A0A290QA30_9BACT</name>
<evidence type="ECO:0000256" key="1">
    <source>
        <dbReference type="SAM" id="MobiDB-lite"/>
    </source>
</evidence>
<evidence type="ECO:0000313" key="2">
    <source>
        <dbReference type="EMBL" id="ATC65509.1"/>
    </source>
</evidence>